<evidence type="ECO:0000313" key="2">
    <source>
        <dbReference type="EMBL" id="CAK5276832.1"/>
    </source>
</evidence>
<keyword evidence="3" id="KW-1185">Reference proteome</keyword>
<name>A0AAD2HJ81_9AGAR</name>
<gene>
    <name evidence="1" type="ORF">MYCIT1_LOCUS25400</name>
    <name evidence="2" type="ORF">MYCIT1_LOCUS25422</name>
</gene>
<evidence type="ECO:0000313" key="3">
    <source>
        <dbReference type="Proteomes" id="UP001295794"/>
    </source>
</evidence>
<accession>A0AAD2HJ81</accession>
<dbReference type="EMBL" id="CAVNYO010000414">
    <property type="protein sequence ID" value="CAK5276832.1"/>
    <property type="molecule type" value="Genomic_DNA"/>
</dbReference>
<sequence length="457" mass="51898">MPPHLRLPPELWASVFEELERSDLLSANLLSWPFHALTHPLVFRTIHFGFTSWKESTLLPRLAGLQRGDIAPYVQKVDIHFVNSLLVQSHRSTLVVSPDSGNPLVVALLRTLRSFCGLRQLFMRLDMQDAQIDIARLGLEQIGVKELLIWGGRVVPPTLDSADTSMISLERLHLRVRDPRDKESSAAAAHLCLPSHLSLLDMLDPSRLRALELYFDSQVVLGSGIRRLRFLAVTSLRIECRWNSPRVLEDLAHMFPNVQQLVLSGSVVWFRDSNDTRWALFSGLESLHVPEACLPLLLCARRAGDDGLPRPVRLVVSSECRTFQKMMETLDMRSLQFLRLTIKAKAFCSAPFDVQERLPSLTTLQLSISLEHFRIDRDSMRQIACALARMIRPAKALLLADITLVDRPLATDNSVTAWAEQQLIAATKSLNSFLDSRFPDLRCRMRLQCRLRHSLDR</sequence>
<reference evidence="2" key="1">
    <citation type="submission" date="2023-11" db="EMBL/GenBank/DDBJ databases">
        <authorList>
            <person name="De Vega J J."/>
            <person name="De Vega J J."/>
        </authorList>
    </citation>
    <scope>NUCLEOTIDE SEQUENCE</scope>
</reference>
<comment type="caution">
    <text evidence="2">The sequence shown here is derived from an EMBL/GenBank/DDBJ whole genome shotgun (WGS) entry which is preliminary data.</text>
</comment>
<dbReference type="EMBL" id="CAVNYO010000413">
    <property type="protein sequence ID" value="CAK5276822.1"/>
    <property type="molecule type" value="Genomic_DNA"/>
</dbReference>
<dbReference type="AlphaFoldDB" id="A0AAD2HJ81"/>
<protein>
    <recommendedName>
        <fullName evidence="4">F-box domain-containing protein</fullName>
    </recommendedName>
</protein>
<evidence type="ECO:0008006" key="4">
    <source>
        <dbReference type="Google" id="ProtNLM"/>
    </source>
</evidence>
<evidence type="ECO:0000313" key="1">
    <source>
        <dbReference type="EMBL" id="CAK5276822.1"/>
    </source>
</evidence>
<organism evidence="2 3">
    <name type="scientific">Mycena citricolor</name>
    <dbReference type="NCBI Taxonomy" id="2018698"/>
    <lineage>
        <taxon>Eukaryota</taxon>
        <taxon>Fungi</taxon>
        <taxon>Dikarya</taxon>
        <taxon>Basidiomycota</taxon>
        <taxon>Agaricomycotina</taxon>
        <taxon>Agaricomycetes</taxon>
        <taxon>Agaricomycetidae</taxon>
        <taxon>Agaricales</taxon>
        <taxon>Marasmiineae</taxon>
        <taxon>Mycenaceae</taxon>
        <taxon>Mycena</taxon>
    </lineage>
</organism>
<dbReference type="Proteomes" id="UP001295794">
    <property type="component" value="Unassembled WGS sequence"/>
</dbReference>
<proteinExistence type="predicted"/>